<evidence type="ECO:0000256" key="5">
    <source>
        <dbReference type="ARBA" id="ARBA00022741"/>
    </source>
</evidence>
<dbReference type="Pfam" id="PF02518">
    <property type="entry name" value="HATPase_c"/>
    <property type="match status" value="1"/>
</dbReference>
<dbReference type="InterPro" id="IPR003661">
    <property type="entry name" value="HisK_dim/P_dom"/>
</dbReference>
<evidence type="ECO:0000256" key="6">
    <source>
        <dbReference type="ARBA" id="ARBA00022777"/>
    </source>
</evidence>
<feature type="transmembrane region" description="Helical" evidence="9">
    <location>
        <begin position="12"/>
        <end position="36"/>
    </location>
</feature>
<gene>
    <name evidence="11" type="ORF">J2T04_001848</name>
</gene>
<dbReference type="InterPro" id="IPR036890">
    <property type="entry name" value="HATPase_C_sf"/>
</dbReference>
<evidence type="ECO:0000256" key="9">
    <source>
        <dbReference type="SAM" id="Phobius"/>
    </source>
</evidence>
<keyword evidence="9" id="KW-0472">Membrane</keyword>
<dbReference type="InterPro" id="IPR005467">
    <property type="entry name" value="His_kinase_dom"/>
</dbReference>
<dbReference type="InterPro" id="IPR003594">
    <property type="entry name" value="HATPase_dom"/>
</dbReference>
<keyword evidence="6 11" id="KW-0418">Kinase</keyword>
<dbReference type="PROSITE" id="PS50109">
    <property type="entry name" value="HIS_KIN"/>
    <property type="match status" value="1"/>
</dbReference>
<feature type="domain" description="Histidine kinase" evidence="10">
    <location>
        <begin position="182"/>
        <end position="383"/>
    </location>
</feature>
<evidence type="ECO:0000256" key="8">
    <source>
        <dbReference type="ARBA" id="ARBA00023012"/>
    </source>
</evidence>
<dbReference type="SMART" id="SM00387">
    <property type="entry name" value="HATPase_c"/>
    <property type="match status" value="1"/>
</dbReference>
<keyword evidence="4" id="KW-0808">Transferase</keyword>
<comment type="caution">
    <text evidence="11">The sequence shown here is derived from an EMBL/GenBank/DDBJ whole genome shotgun (WGS) entry which is preliminary data.</text>
</comment>
<dbReference type="InterPro" id="IPR004358">
    <property type="entry name" value="Sig_transdc_His_kin-like_C"/>
</dbReference>
<name>A0ABT9SKK4_9FLAO</name>
<evidence type="ECO:0000256" key="7">
    <source>
        <dbReference type="ARBA" id="ARBA00022840"/>
    </source>
</evidence>
<evidence type="ECO:0000256" key="2">
    <source>
        <dbReference type="ARBA" id="ARBA00012438"/>
    </source>
</evidence>
<keyword evidence="9" id="KW-0812">Transmembrane</keyword>
<reference evidence="11 12" key="1">
    <citation type="submission" date="2023-07" db="EMBL/GenBank/DDBJ databases">
        <title>Sorghum-associated microbial communities from plants grown in Nebraska, USA.</title>
        <authorList>
            <person name="Schachtman D."/>
        </authorList>
    </citation>
    <scope>NUCLEOTIDE SEQUENCE [LARGE SCALE GENOMIC DNA]</scope>
    <source>
        <strain evidence="11 12">CC351</strain>
    </source>
</reference>
<accession>A0ABT9SKK4</accession>
<evidence type="ECO:0000259" key="10">
    <source>
        <dbReference type="PROSITE" id="PS50109"/>
    </source>
</evidence>
<dbReference type="RefSeq" id="WP_306843055.1">
    <property type="nucleotide sequence ID" value="NZ_JAUSRL010000002.1"/>
</dbReference>
<evidence type="ECO:0000256" key="1">
    <source>
        <dbReference type="ARBA" id="ARBA00000085"/>
    </source>
</evidence>
<dbReference type="CDD" id="cd00082">
    <property type="entry name" value="HisKA"/>
    <property type="match status" value="1"/>
</dbReference>
<feature type="transmembrane region" description="Helical" evidence="9">
    <location>
        <begin position="144"/>
        <end position="164"/>
    </location>
</feature>
<evidence type="ECO:0000313" key="11">
    <source>
        <dbReference type="EMBL" id="MDP9959969.1"/>
    </source>
</evidence>
<dbReference type="PANTHER" id="PTHR43065">
    <property type="entry name" value="SENSOR HISTIDINE KINASE"/>
    <property type="match status" value="1"/>
</dbReference>
<keyword evidence="7" id="KW-0067">ATP-binding</keyword>
<sequence>MRKSILTRLNNWIIFLLMTLVVVTVVVASTILINFLRKEEIKRVDILVSALKFQQEVTPSLEVQELILKIYSSNNTIPMIVLDRDDRPMVHKNIPKEIENDQAQVTLLAKKMAKSYPPIEIKVPDGNNQFVYYDNSRLLNDLRYSPFILGFFILSYFLFSFWFLRTIKKTDEGYLWAGLAKETAHQIGTPLSSMIGWMEIMKLDNPESEGVYEIEKDIERLRTISERFSKIGSVPELNDMNFNETIIENYNYLKTRISKKISFSLHLPTYTILVPHNKILMSWVIENLVKNAVDAMKGEGTLDMYVFERNKNILIEVKDSGSGMTKQQARNAFKPGYSTKKRGWGLGLSLAKRVIHEYHNGDIKISQTEVGKGTTFRITIGKS</sequence>
<dbReference type="PANTHER" id="PTHR43065:SF10">
    <property type="entry name" value="PEROXIDE STRESS-ACTIVATED HISTIDINE KINASE MAK3"/>
    <property type="match status" value="1"/>
</dbReference>
<dbReference type="SUPFAM" id="SSF55874">
    <property type="entry name" value="ATPase domain of HSP90 chaperone/DNA topoisomerase II/histidine kinase"/>
    <property type="match status" value="1"/>
</dbReference>
<organism evidence="11 12">
    <name type="scientific">Chryseobacterium lathyri</name>
    <dbReference type="NCBI Taxonomy" id="395933"/>
    <lineage>
        <taxon>Bacteria</taxon>
        <taxon>Pseudomonadati</taxon>
        <taxon>Bacteroidota</taxon>
        <taxon>Flavobacteriia</taxon>
        <taxon>Flavobacteriales</taxon>
        <taxon>Weeksellaceae</taxon>
        <taxon>Chryseobacterium group</taxon>
        <taxon>Chryseobacterium</taxon>
    </lineage>
</organism>
<evidence type="ECO:0000256" key="4">
    <source>
        <dbReference type="ARBA" id="ARBA00022679"/>
    </source>
</evidence>
<dbReference type="PRINTS" id="PR00344">
    <property type="entry name" value="BCTRLSENSOR"/>
</dbReference>
<keyword evidence="9" id="KW-1133">Transmembrane helix</keyword>
<evidence type="ECO:0000313" key="12">
    <source>
        <dbReference type="Proteomes" id="UP001235513"/>
    </source>
</evidence>
<evidence type="ECO:0000256" key="3">
    <source>
        <dbReference type="ARBA" id="ARBA00022553"/>
    </source>
</evidence>
<dbReference type="Proteomes" id="UP001235513">
    <property type="component" value="Unassembled WGS sequence"/>
</dbReference>
<keyword evidence="8" id="KW-0902">Two-component regulatory system</keyword>
<dbReference type="EC" id="2.7.13.3" evidence="2"/>
<keyword evidence="12" id="KW-1185">Reference proteome</keyword>
<keyword evidence="3" id="KW-0597">Phosphoprotein</keyword>
<dbReference type="GO" id="GO:0016301">
    <property type="term" value="F:kinase activity"/>
    <property type="evidence" value="ECO:0007669"/>
    <property type="project" value="UniProtKB-KW"/>
</dbReference>
<dbReference type="Gene3D" id="3.30.565.10">
    <property type="entry name" value="Histidine kinase-like ATPase, C-terminal domain"/>
    <property type="match status" value="1"/>
</dbReference>
<proteinExistence type="predicted"/>
<keyword evidence="5" id="KW-0547">Nucleotide-binding</keyword>
<comment type="catalytic activity">
    <reaction evidence="1">
        <text>ATP + protein L-histidine = ADP + protein N-phospho-L-histidine.</text>
        <dbReference type="EC" id="2.7.13.3"/>
    </reaction>
</comment>
<protein>
    <recommendedName>
        <fullName evidence="2">histidine kinase</fullName>
        <ecNumber evidence="2">2.7.13.3</ecNumber>
    </recommendedName>
</protein>
<dbReference type="EMBL" id="JAUSRL010000002">
    <property type="protein sequence ID" value="MDP9959969.1"/>
    <property type="molecule type" value="Genomic_DNA"/>
</dbReference>